<dbReference type="GeneID" id="115265693"/>
<dbReference type="RefSeq" id="XP_029727514.1">
    <property type="nucleotide sequence ID" value="XM_029871654.2"/>
</dbReference>
<protein>
    <recommendedName>
        <fullName evidence="4">Cuticle protein</fullName>
    </recommendedName>
</protein>
<sequence>MFAKVFVVTLCLLVAAVSAKPHVLTPAVVGPAFVTAQSSQVFARTYNGIVPVAVAAAPAAVVPPHYHVHAVPSYAPFYVQQAPAVFSYAVYAPAPAVATAVPAIPATPAVVATPAAAKVVAAAPVAKVVAAPVRTAPYLTTIRYRSVVV</sequence>
<feature type="signal peptide" evidence="1">
    <location>
        <begin position="1"/>
        <end position="19"/>
    </location>
</feature>
<reference evidence="3" key="1">
    <citation type="journal article" date="2015" name="Proc. Natl. Acad. Sci. U.S.A.">
        <title>Genome sequence of the Asian Tiger mosquito, Aedes albopictus, reveals insights into its biology, genetics, and evolution.</title>
        <authorList>
            <person name="Chen X.G."/>
            <person name="Jiang X."/>
            <person name="Gu J."/>
            <person name="Xu M."/>
            <person name="Wu Y."/>
            <person name="Deng Y."/>
            <person name="Zhang C."/>
            <person name="Bonizzoni M."/>
            <person name="Dermauw W."/>
            <person name="Vontas J."/>
            <person name="Armbruster P."/>
            <person name="Huang X."/>
            <person name="Yang Y."/>
            <person name="Zhang H."/>
            <person name="He W."/>
            <person name="Peng H."/>
            <person name="Liu Y."/>
            <person name="Wu K."/>
            <person name="Chen J."/>
            <person name="Lirakis M."/>
            <person name="Topalis P."/>
            <person name="Van Leeuwen T."/>
            <person name="Hall A.B."/>
            <person name="Jiang X."/>
            <person name="Thorpe C."/>
            <person name="Mueller R.L."/>
            <person name="Sun C."/>
            <person name="Waterhouse R.M."/>
            <person name="Yan G."/>
            <person name="Tu Z.J."/>
            <person name="Fang X."/>
            <person name="James A.A."/>
        </authorList>
    </citation>
    <scope>NUCLEOTIDE SEQUENCE [LARGE SCALE GENOMIC DNA]</scope>
    <source>
        <strain evidence="3">Foshan</strain>
    </source>
</reference>
<dbReference type="Proteomes" id="UP000069940">
    <property type="component" value="Unassembled WGS sequence"/>
</dbReference>
<evidence type="ECO:0008006" key="4">
    <source>
        <dbReference type="Google" id="ProtNLM"/>
    </source>
</evidence>
<reference evidence="2" key="2">
    <citation type="submission" date="2025-05" db="UniProtKB">
        <authorList>
            <consortium name="EnsemblMetazoa"/>
        </authorList>
    </citation>
    <scope>IDENTIFICATION</scope>
    <source>
        <strain evidence="2">Foshan</strain>
    </source>
</reference>
<feature type="chain" id="PRO_5047477207" description="Cuticle protein" evidence="1">
    <location>
        <begin position="20"/>
        <end position="149"/>
    </location>
</feature>
<evidence type="ECO:0000256" key="1">
    <source>
        <dbReference type="SAM" id="SignalP"/>
    </source>
</evidence>
<dbReference type="EnsemblMetazoa" id="AALFPA23_006050.R7828">
    <property type="protein sequence ID" value="AALFPA23_006050.P7828"/>
    <property type="gene ID" value="AALFPA23_006050"/>
</dbReference>
<name>A0ABM1Y5Z6_AEDAL</name>
<keyword evidence="1" id="KW-0732">Signal</keyword>
<evidence type="ECO:0000313" key="3">
    <source>
        <dbReference type="Proteomes" id="UP000069940"/>
    </source>
</evidence>
<evidence type="ECO:0000313" key="2">
    <source>
        <dbReference type="EnsemblMetazoa" id="AALFPA23_006050.P7828"/>
    </source>
</evidence>
<proteinExistence type="predicted"/>
<organism evidence="2 3">
    <name type="scientific">Aedes albopictus</name>
    <name type="common">Asian tiger mosquito</name>
    <name type="synonym">Stegomyia albopicta</name>
    <dbReference type="NCBI Taxonomy" id="7160"/>
    <lineage>
        <taxon>Eukaryota</taxon>
        <taxon>Metazoa</taxon>
        <taxon>Ecdysozoa</taxon>
        <taxon>Arthropoda</taxon>
        <taxon>Hexapoda</taxon>
        <taxon>Insecta</taxon>
        <taxon>Pterygota</taxon>
        <taxon>Neoptera</taxon>
        <taxon>Endopterygota</taxon>
        <taxon>Diptera</taxon>
        <taxon>Nematocera</taxon>
        <taxon>Culicoidea</taxon>
        <taxon>Culicidae</taxon>
        <taxon>Culicinae</taxon>
        <taxon>Aedini</taxon>
        <taxon>Aedes</taxon>
        <taxon>Stegomyia</taxon>
    </lineage>
</organism>
<keyword evidence="3" id="KW-1185">Reference proteome</keyword>
<accession>A0ABM1Y5Z6</accession>